<keyword evidence="4" id="KW-1185">Reference proteome</keyword>
<evidence type="ECO:0000256" key="1">
    <source>
        <dbReference type="SAM" id="MobiDB-lite"/>
    </source>
</evidence>
<dbReference type="EMBL" id="JACHJU010000003">
    <property type="protein sequence ID" value="MBB4942038.1"/>
    <property type="molecule type" value="Genomic_DNA"/>
</dbReference>
<dbReference type="Pfam" id="PF04186">
    <property type="entry name" value="FxsA"/>
    <property type="match status" value="1"/>
</dbReference>
<dbReference type="Proteomes" id="UP000534286">
    <property type="component" value="Unassembled WGS sequence"/>
</dbReference>
<dbReference type="InterPro" id="IPR007313">
    <property type="entry name" value="FxsA"/>
</dbReference>
<protein>
    <submittedName>
        <fullName evidence="3">UPF0716 protein FxsA</fullName>
    </submittedName>
</protein>
<dbReference type="GO" id="GO:0016020">
    <property type="term" value="C:membrane"/>
    <property type="evidence" value="ECO:0007669"/>
    <property type="project" value="InterPro"/>
</dbReference>
<evidence type="ECO:0000313" key="3">
    <source>
        <dbReference type="EMBL" id="MBB4942038.1"/>
    </source>
</evidence>
<feature type="region of interest" description="Disordered" evidence="1">
    <location>
        <begin position="142"/>
        <end position="182"/>
    </location>
</feature>
<keyword evidence="2" id="KW-0472">Membrane</keyword>
<feature type="transmembrane region" description="Helical" evidence="2">
    <location>
        <begin position="28"/>
        <end position="48"/>
    </location>
</feature>
<evidence type="ECO:0000313" key="4">
    <source>
        <dbReference type="Proteomes" id="UP000534286"/>
    </source>
</evidence>
<feature type="transmembrane region" description="Helical" evidence="2">
    <location>
        <begin position="77"/>
        <end position="102"/>
    </location>
</feature>
<evidence type="ECO:0000256" key="2">
    <source>
        <dbReference type="SAM" id="Phobius"/>
    </source>
</evidence>
<proteinExistence type="predicted"/>
<dbReference type="PANTHER" id="PTHR35335:SF1">
    <property type="entry name" value="UPF0716 PROTEIN FXSA"/>
    <property type="match status" value="1"/>
</dbReference>
<dbReference type="RefSeq" id="WP_246468009.1">
    <property type="nucleotide sequence ID" value="NZ_BAABEK010000003.1"/>
</dbReference>
<dbReference type="NCBIfam" id="NF008528">
    <property type="entry name" value="PRK11463.1-2"/>
    <property type="match status" value="1"/>
</dbReference>
<accession>A0A7W7S2I1</accession>
<keyword evidence="2" id="KW-0812">Transmembrane</keyword>
<dbReference type="AlphaFoldDB" id="A0A7W7S2I1"/>
<comment type="caution">
    <text evidence="3">The sequence shown here is derived from an EMBL/GenBank/DDBJ whole genome shotgun (WGS) entry which is preliminary data.</text>
</comment>
<gene>
    <name evidence="3" type="ORF">FHR32_006424</name>
</gene>
<sequence length="182" mass="19222">MMRLLLVLAFLAVPVLEILVFVQVGQAIGVWLAIALLAAGSLLGSLVVRREGRKAWRKLQDAMQSGRMPEPGAPGGAMTVAGGVLLAVPGFLTDVVGLLFLLPFTRPLMRGLGARFLARRIENLAQRTPGPGLGSPFGGMGSPFDAMRDQHPGSGPVIHGEVIRDEPGRPAGRDSSRDLTGR</sequence>
<reference evidence="3 4" key="1">
    <citation type="submission" date="2020-08" db="EMBL/GenBank/DDBJ databases">
        <title>Sequencing the genomes of 1000 actinobacteria strains.</title>
        <authorList>
            <person name="Klenk H.-P."/>
        </authorList>
    </citation>
    <scope>NUCLEOTIDE SEQUENCE [LARGE SCALE GENOMIC DNA]</scope>
    <source>
        <strain evidence="3 4">DSM 43023</strain>
    </source>
</reference>
<keyword evidence="2" id="KW-1133">Transmembrane helix</keyword>
<name>A0A7W7S2I1_9ACTN</name>
<dbReference type="PANTHER" id="PTHR35335">
    <property type="entry name" value="UPF0716 PROTEIN FXSA"/>
    <property type="match status" value="1"/>
</dbReference>
<feature type="compositionally biased region" description="Basic and acidic residues" evidence="1">
    <location>
        <begin position="161"/>
        <end position="182"/>
    </location>
</feature>
<organism evidence="3 4">
    <name type="scientific">Streptosporangium album</name>
    <dbReference type="NCBI Taxonomy" id="47479"/>
    <lineage>
        <taxon>Bacteria</taxon>
        <taxon>Bacillati</taxon>
        <taxon>Actinomycetota</taxon>
        <taxon>Actinomycetes</taxon>
        <taxon>Streptosporangiales</taxon>
        <taxon>Streptosporangiaceae</taxon>
        <taxon>Streptosporangium</taxon>
    </lineage>
</organism>